<comment type="caution">
    <text evidence="2">The sequence shown here is derived from an EMBL/GenBank/DDBJ whole genome shotgun (WGS) entry which is preliminary data.</text>
</comment>
<protein>
    <submittedName>
        <fullName evidence="2">Glycine betaine/carnitine/choline ABC transporter, substrate-binding protein</fullName>
    </submittedName>
</protein>
<gene>
    <name evidence="2" type="ORF">Q604_UNBC18554G0001</name>
</gene>
<dbReference type="InterPro" id="IPR007210">
    <property type="entry name" value="ABC_Gly_betaine_transp_sub-bd"/>
</dbReference>
<accession>W1WLS8</accession>
<feature type="domain" description="ABC-type glycine betaine transport system substrate-binding" evidence="1">
    <location>
        <begin position="14"/>
        <end position="198"/>
    </location>
</feature>
<dbReference type="Gene3D" id="3.40.190.10">
    <property type="entry name" value="Periplasmic binding protein-like II"/>
    <property type="match status" value="2"/>
</dbReference>
<dbReference type="GO" id="GO:0043190">
    <property type="term" value="C:ATP-binding cassette (ABC) transporter complex"/>
    <property type="evidence" value="ECO:0007669"/>
    <property type="project" value="InterPro"/>
</dbReference>
<sequence>MLDIKDGNTNPDEVYDKVNEIFKEKENIEFLDPLGFNNTYALAVRKDTAEKYNLKSISDLEKVSEEFLMGPTIEFANREDGLLGLDKAYNLNFKKVKPIDGGLRYTALMNNESDVIDAFTTDGLLDKFGLKVLEDDKNFFPPYYAAPLIRMDTLKEHPELEEVLNLLSNKITDEKMRKLNYEVDVNGRDPKVVANEFLVSEGYIN</sequence>
<dbReference type="AlphaFoldDB" id="W1WLS8"/>
<reference evidence="2" key="1">
    <citation type="submission" date="2013-12" db="EMBL/GenBank/DDBJ databases">
        <title>A Varibaculum cambriense genome reconstructed from a premature infant gut community with otherwise low bacterial novelty that shifts toward anaerobic metabolism during the third week of life.</title>
        <authorList>
            <person name="Brown C.T."/>
            <person name="Sharon I."/>
            <person name="Thomas B.C."/>
            <person name="Castelle C.J."/>
            <person name="Morowitz M.J."/>
            <person name="Banfield J.F."/>
        </authorList>
    </citation>
    <scope>NUCLEOTIDE SEQUENCE</scope>
</reference>
<dbReference type="Pfam" id="PF04069">
    <property type="entry name" value="OpuAC"/>
    <property type="match status" value="1"/>
</dbReference>
<organism evidence="2">
    <name type="scientific">human gut metagenome</name>
    <dbReference type="NCBI Taxonomy" id="408170"/>
    <lineage>
        <taxon>unclassified sequences</taxon>
        <taxon>metagenomes</taxon>
        <taxon>organismal metagenomes</taxon>
    </lineage>
</organism>
<dbReference type="EMBL" id="AZMM01018554">
    <property type="protein sequence ID" value="ETJ19093.1"/>
    <property type="molecule type" value="Genomic_DNA"/>
</dbReference>
<evidence type="ECO:0000313" key="2">
    <source>
        <dbReference type="EMBL" id="ETJ19093.1"/>
    </source>
</evidence>
<proteinExistence type="predicted"/>
<dbReference type="GO" id="GO:0022857">
    <property type="term" value="F:transmembrane transporter activity"/>
    <property type="evidence" value="ECO:0007669"/>
    <property type="project" value="InterPro"/>
</dbReference>
<evidence type="ECO:0000259" key="1">
    <source>
        <dbReference type="Pfam" id="PF04069"/>
    </source>
</evidence>
<name>W1WLS8_9ZZZZ</name>
<dbReference type="SUPFAM" id="SSF53850">
    <property type="entry name" value="Periplasmic binding protein-like II"/>
    <property type="match status" value="1"/>
</dbReference>